<organism evidence="1 2">
    <name type="scientific">Phaseolus coccineus</name>
    <name type="common">Scarlet runner bean</name>
    <name type="synonym">Phaseolus multiflorus</name>
    <dbReference type="NCBI Taxonomy" id="3886"/>
    <lineage>
        <taxon>Eukaryota</taxon>
        <taxon>Viridiplantae</taxon>
        <taxon>Streptophyta</taxon>
        <taxon>Embryophyta</taxon>
        <taxon>Tracheophyta</taxon>
        <taxon>Spermatophyta</taxon>
        <taxon>Magnoliopsida</taxon>
        <taxon>eudicotyledons</taxon>
        <taxon>Gunneridae</taxon>
        <taxon>Pentapetalae</taxon>
        <taxon>rosids</taxon>
        <taxon>fabids</taxon>
        <taxon>Fabales</taxon>
        <taxon>Fabaceae</taxon>
        <taxon>Papilionoideae</taxon>
        <taxon>50 kb inversion clade</taxon>
        <taxon>NPAAA clade</taxon>
        <taxon>indigoferoid/millettioid clade</taxon>
        <taxon>Phaseoleae</taxon>
        <taxon>Phaseolus</taxon>
    </lineage>
</organism>
<dbReference type="AlphaFoldDB" id="A0AAN9NEQ5"/>
<name>A0AAN9NEQ5_PHACN</name>
<evidence type="ECO:0000313" key="2">
    <source>
        <dbReference type="Proteomes" id="UP001374584"/>
    </source>
</evidence>
<proteinExistence type="predicted"/>
<keyword evidence="2" id="KW-1185">Reference proteome</keyword>
<reference evidence="1 2" key="1">
    <citation type="submission" date="2024-01" db="EMBL/GenBank/DDBJ databases">
        <title>The genomes of 5 underutilized Papilionoideae crops provide insights into root nodulation and disease resistanc.</title>
        <authorList>
            <person name="Jiang F."/>
        </authorList>
    </citation>
    <scope>NUCLEOTIDE SEQUENCE [LARGE SCALE GENOMIC DNA]</scope>
    <source>
        <strain evidence="1">JINMINGXINNONG_FW02</strain>
        <tissue evidence="1">Leaves</tissue>
    </source>
</reference>
<sequence length="462" mass="51664">MKTNITLLSNQRFLHFQTDGDCIRQRCRLGYTGFKIFSGCKLDGNRNENYNNRNIKAEKESNKISCKVRLYHHQLHPILRYLILSCKKHINLYRLMEEEKDNEEHVLKRNRTGTFEEEGEDVGFVSGTEVDDVVGGVAAEDGGNVVEVDTQGEGAVAAEVVEGVGEEEEEGRRRWPCGRSSWLGGRSRRWRSTRCWHPAPGNGSLFARVVSHKKLLPFDINGVPEYRPRVFPFLYDKKSLQACPSFIPSEVPLHLVSDDSIDFFSILNPKKTYHLAAMELMNLGLCLSFLSFYPCQYPILRAPLCVDYRLDMFVLLERQKFSARNQAHFEMVRPLSSSPIEKAPLSTGNRSEKGSETQLLNSDSISGFSSVGVNPLLGETMFVLLYKGGVGAGYGGDRLGAYGCAVEGYGTCDGPNIGGVYESANIVSKASSHGKTKHASKLWLMFTVLMFKCISLTRITTV</sequence>
<dbReference type="Proteomes" id="UP001374584">
    <property type="component" value="Unassembled WGS sequence"/>
</dbReference>
<accession>A0AAN9NEQ5</accession>
<protein>
    <submittedName>
        <fullName evidence="1">Uncharacterized protein</fullName>
    </submittedName>
</protein>
<comment type="caution">
    <text evidence="1">The sequence shown here is derived from an EMBL/GenBank/DDBJ whole genome shotgun (WGS) entry which is preliminary data.</text>
</comment>
<gene>
    <name evidence="1" type="ORF">VNO80_05231</name>
</gene>
<evidence type="ECO:0000313" key="1">
    <source>
        <dbReference type="EMBL" id="KAK7371865.1"/>
    </source>
</evidence>
<dbReference type="EMBL" id="JAYMYR010000003">
    <property type="protein sequence ID" value="KAK7371865.1"/>
    <property type="molecule type" value="Genomic_DNA"/>
</dbReference>